<evidence type="ECO:0000313" key="1">
    <source>
        <dbReference type="EMBL" id="AKB51818.1"/>
    </source>
</evidence>
<organism evidence="1 2">
    <name type="scientific">Methanosarcina barkeri str. Wiesmoor</name>
    <dbReference type="NCBI Taxonomy" id="1434109"/>
    <lineage>
        <taxon>Archaea</taxon>
        <taxon>Methanobacteriati</taxon>
        <taxon>Methanobacteriota</taxon>
        <taxon>Stenosarchaea group</taxon>
        <taxon>Methanomicrobia</taxon>
        <taxon>Methanosarcinales</taxon>
        <taxon>Methanosarcinaceae</taxon>
        <taxon>Methanosarcina</taxon>
    </lineage>
</organism>
<name>A0A0E3QNY5_METBA</name>
<dbReference type="HOGENOM" id="CLU_2802195_0_0_2"/>
<dbReference type="Proteomes" id="UP000033038">
    <property type="component" value="Chromosome"/>
</dbReference>
<dbReference type="PATRIC" id="fig|1434109.4.peg.3340"/>
<dbReference type="EMBL" id="CP009526">
    <property type="protein sequence ID" value="AKB51818.1"/>
    <property type="molecule type" value="Genomic_DNA"/>
</dbReference>
<gene>
    <name evidence="1" type="ORF">MSBRW_2565</name>
</gene>
<dbReference type="AlphaFoldDB" id="A0A0E3QNY5"/>
<evidence type="ECO:0000313" key="2">
    <source>
        <dbReference type="Proteomes" id="UP000033038"/>
    </source>
</evidence>
<protein>
    <submittedName>
        <fullName evidence="1">Uncharacterized protein</fullName>
    </submittedName>
</protein>
<accession>A0A0E3QNY5</accession>
<dbReference type="RefSeq" id="WP_048102794.1">
    <property type="nucleotide sequence ID" value="NZ_CP009526.1"/>
</dbReference>
<sequence>MTQISALFWPTYVSPWFPFAPFKKLNNPSKDVVCMITAFFSKGLTATLLKKRLDRKPEKSGKQETKE</sequence>
<dbReference type="KEGG" id="mbw:MSBRW_2565"/>
<dbReference type="GeneID" id="24824128"/>
<proteinExistence type="predicted"/>
<reference evidence="1 2" key="1">
    <citation type="submission" date="2014-07" db="EMBL/GenBank/DDBJ databases">
        <title>Methanogenic archaea and the global carbon cycle.</title>
        <authorList>
            <person name="Henriksen J.R."/>
            <person name="Luke J."/>
            <person name="Reinhart S."/>
            <person name="Benedict M.N."/>
            <person name="Youngblut N.D."/>
            <person name="Metcalf M.E."/>
            <person name="Whitaker R.J."/>
            <person name="Metcalf W.W."/>
        </authorList>
    </citation>
    <scope>NUCLEOTIDE SEQUENCE [LARGE SCALE GENOMIC DNA]</scope>
    <source>
        <strain evidence="1 2">Wiesmoor</strain>
    </source>
</reference>